<reference evidence="2" key="1">
    <citation type="journal article" date="2015" name="MBio">
        <title>Genome-Resolved Metagenomic Analysis Reveals Roles for Candidate Phyla and Other Microbial Community Members in Biogeochemical Transformations in Oil Reservoirs.</title>
        <authorList>
            <person name="Hu P."/>
            <person name="Tom L."/>
            <person name="Singh A."/>
            <person name="Thomas B.C."/>
            <person name="Baker B.J."/>
            <person name="Piceno Y.M."/>
            <person name="Andersen G.L."/>
            <person name="Banfield J.F."/>
        </authorList>
    </citation>
    <scope>NUCLEOTIDE SEQUENCE [LARGE SCALE GENOMIC DNA]</scope>
</reference>
<evidence type="ECO:0000313" key="2">
    <source>
        <dbReference type="Proteomes" id="UP000053860"/>
    </source>
</evidence>
<proteinExistence type="predicted"/>
<dbReference type="Proteomes" id="UP000053860">
    <property type="component" value="Unassembled WGS sequence"/>
</dbReference>
<evidence type="ECO:0000313" key="1">
    <source>
        <dbReference type="EMBL" id="KUK78485.1"/>
    </source>
</evidence>
<organism evidence="1 2">
    <name type="scientific">Proteiniphilum acetatigenes</name>
    <dbReference type="NCBI Taxonomy" id="294710"/>
    <lineage>
        <taxon>Bacteria</taxon>
        <taxon>Pseudomonadati</taxon>
        <taxon>Bacteroidota</taxon>
        <taxon>Bacteroidia</taxon>
        <taxon>Bacteroidales</taxon>
        <taxon>Dysgonomonadaceae</taxon>
        <taxon>Proteiniphilum</taxon>
    </lineage>
</organism>
<protein>
    <submittedName>
        <fullName evidence="1">Uncharacterized protein</fullName>
    </submittedName>
</protein>
<gene>
    <name evidence="1" type="ORF">XD92_0278</name>
</gene>
<accession>A0A101HKF4</accession>
<sequence>MPVTQMIKNTHLGKGDKQFIPEILPLILSIRCK</sequence>
<dbReference type="EMBL" id="LGGN01000028">
    <property type="protein sequence ID" value="KUK78485.1"/>
    <property type="molecule type" value="Genomic_DNA"/>
</dbReference>
<comment type="caution">
    <text evidence="1">The sequence shown here is derived from an EMBL/GenBank/DDBJ whole genome shotgun (WGS) entry which is preliminary data.</text>
</comment>
<name>A0A101HKF4_9BACT</name>
<dbReference type="AlphaFoldDB" id="A0A101HKF4"/>